<keyword evidence="3" id="KW-1185">Reference proteome</keyword>
<dbReference type="InterPro" id="IPR038128">
    <property type="entry name" value="Gamma_PGA_hydro_sf"/>
</dbReference>
<dbReference type="Proteomes" id="UP001183629">
    <property type="component" value="Unassembled WGS sequence"/>
</dbReference>
<organism evidence="2 3">
    <name type="scientific">Catenuloplanes niger</name>
    <dbReference type="NCBI Taxonomy" id="587534"/>
    <lineage>
        <taxon>Bacteria</taxon>
        <taxon>Bacillati</taxon>
        <taxon>Actinomycetota</taxon>
        <taxon>Actinomycetes</taxon>
        <taxon>Micromonosporales</taxon>
        <taxon>Micromonosporaceae</taxon>
        <taxon>Catenuloplanes</taxon>
    </lineage>
</organism>
<feature type="region of interest" description="Disordered" evidence="1">
    <location>
        <begin position="38"/>
        <end position="66"/>
    </location>
</feature>
<comment type="caution">
    <text evidence="2">The sequence shown here is derived from an EMBL/GenBank/DDBJ whole genome shotgun (WGS) entry which is preliminary data.</text>
</comment>
<gene>
    <name evidence="2" type="ORF">J2S44_007340</name>
</gene>
<proteinExistence type="predicted"/>
<evidence type="ECO:0000256" key="1">
    <source>
        <dbReference type="SAM" id="MobiDB-lite"/>
    </source>
</evidence>
<evidence type="ECO:0000313" key="3">
    <source>
        <dbReference type="Proteomes" id="UP001183629"/>
    </source>
</evidence>
<dbReference type="Gene3D" id="3.40.630.100">
    <property type="entry name" value="Poly-gamma-glutamate hydrolase, zinc-binding motif"/>
    <property type="match status" value="1"/>
</dbReference>
<accession>A0AAE4A0Q3</accession>
<dbReference type="AlphaFoldDB" id="A0AAE4A0Q3"/>
<protein>
    <submittedName>
        <fullName evidence="2">Phage replication-related protein YjqB (UPF0714/DUF867 family)</fullName>
    </submittedName>
</protein>
<reference evidence="2 3" key="1">
    <citation type="submission" date="2023-07" db="EMBL/GenBank/DDBJ databases">
        <title>Sequencing the genomes of 1000 actinobacteria strains.</title>
        <authorList>
            <person name="Klenk H.-P."/>
        </authorList>
    </citation>
    <scope>NUCLEOTIDE SEQUENCE [LARGE SCALE GENOMIC DNA]</scope>
    <source>
        <strain evidence="2 3">DSM 44711</strain>
    </source>
</reference>
<name>A0AAE4A0Q3_9ACTN</name>
<dbReference type="InterPro" id="IPR008585">
    <property type="entry name" value="Gamma_PGA_hydro"/>
</dbReference>
<feature type="compositionally biased region" description="Low complexity" evidence="1">
    <location>
        <begin position="38"/>
        <end position="49"/>
    </location>
</feature>
<sequence>MSSAAVGDSIIAWARADASAIGRTRANIAASYAGIAPPGSAASAAASSAHLDASTVDSPAGTDPANIANRTYTGAGTQLEPTTELRGQMFTENTRARRRHTTTAVLDAFVTATRLALTD</sequence>
<dbReference type="Pfam" id="PF05908">
    <property type="entry name" value="Gamma_PGA_hydro"/>
    <property type="match status" value="1"/>
</dbReference>
<dbReference type="EMBL" id="JAVDYC010000001">
    <property type="protein sequence ID" value="MDR7327090.1"/>
    <property type="molecule type" value="Genomic_DNA"/>
</dbReference>
<evidence type="ECO:0000313" key="2">
    <source>
        <dbReference type="EMBL" id="MDR7327090.1"/>
    </source>
</evidence>